<evidence type="ECO:0000313" key="2">
    <source>
        <dbReference type="EMBL" id="KKM75025.1"/>
    </source>
</evidence>
<keyword evidence="1" id="KW-0175">Coiled coil</keyword>
<protein>
    <recommendedName>
        <fullName evidence="3">Peptidase S74 domain-containing protein</fullName>
    </recommendedName>
</protein>
<dbReference type="AlphaFoldDB" id="A0A0F9MEI1"/>
<accession>A0A0F9MEI1</accession>
<organism evidence="2">
    <name type="scientific">marine sediment metagenome</name>
    <dbReference type="NCBI Taxonomy" id="412755"/>
    <lineage>
        <taxon>unclassified sequences</taxon>
        <taxon>metagenomes</taxon>
        <taxon>ecological metagenomes</taxon>
    </lineage>
</organism>
<gene>
    <name evidence="2" type="ORF">LCGC14_1394360</name>
</gene>
<evidence type="ECO:0000256" key="1">
    <source>
        <dbReference type="SAM" id="Coils"/>
    </source>
</evidence>
<feature type="non-terminal residue" evidence="2">
    <location>
        <position position="1"/>
    </location>
</feature>
<feature type="coiled-coil region" evidence="1">
    <location>
        <begin position="353"/>
        <end position="387"/>
    </location>
</feature>
<comment type="caution">
    <text evidence="2">The sequence shown here is derived from an EMBL/GenBank/DDBJ whole genome shotgun (WGS) entry which is preliminary data.</text>
</comment>
<evidence type="ECO:0008006" key="3">
    <source>
        <dbReference type="Google" id="ProtNLM"/>
    </source>
</evidence>
<dbReference type="EMBL" id="LAZR01009045">
    <property type="protein sequence ID" value="KKM75025.1"/>
    <property type="molecule type" value="Genomic_DNA"/>
</dbReference>
<reference evidence="2" key="1">
    <citation type="journal article" date="2015" name="Nature">
        <title>Complex archaea that bridge the gap between prokaryotes and eukaryotes.</title>
        <authorList>
            <person name="Spang A."/>
            <person name="Saw J.H."/>
            <person name="Jorgensen S.L."/>
            <person name="Zaremba-Niedzwiedzka K."/>
            <person name="Martijn J."/>
            <person name="Lind A.E."/>
            <person name="van Eijk R."/>
            <person name="Schleper C."/>
            <person name="Guy L."/>
            <person name="Ettema T.J."/>
        </authorList>
    </citation>
    <scope>NUCLEOTIDE SEQUENCE</scope>
</reference>
<sequence>LWDAGTYFRIQSFEGLPLVINSLGNNVFIGTTTDAGFKLDVNGTARTGALTAIGVNRLSRADSTPAGTASNIFDDAVFGSTDTVNTGITIFGTGQVGIAFGDVASNLVGQIRYQHGTNRMEFFTAGAQVMDLTSGGNFLIGTTTAATGSPRLDVVGDDIVMASNVTDASTKAARFAGRHYTNAEQPMALISGLSTVSANTVHIGGNETIHNTATAIEFYTAANTITIAGTLAADITGVGASSLFHARGSMKIVTGLQVGSPTSGDKGAGTINVATDIYKNDSAYTNPDFVFEYAFANKLANAPQGWKLRSLRETKVYAERWHHLPGVHRDKAMGMFERSDWVAEKMEEVHLHLFTHEDRIGNLEGDNQRLKDECTTLRAQVTELQLAA</sequence>
<proteinExistence type="predicted"/>
<name>A0A0F9MEI1_9ZZZZ</name>